<keyword evidence="4 7" id="KW-1133">Transmembrane helix</keyword>
<keyword evidence="5 7" id="KW-0472">Membrane</keyword>
<evidence type="ECO:0000256" key="6">
    <source>
        <dbReference type="SAM" id="MobiDB-lite"/>
    </source>
</evidence>
<evidence type="ECO:0000256" key="7">
    <source>
        <dbReference type="SAM" id="Phobius"/>
    </source>
</evidence>
<dbReference type="EMBL" id="RDPI01000033">
    <property type="protein sequence ID" value="MBF4374998.1"/>
    <property type="molecule type" value="Genomic_DNA"/>
</dbReference>
<dbReference type="CDD" id="cd01127">
    <property type="entry name" value="TrwB_TraG_TraD_VirD4"/>
    <property type="match status" value="1"/>
</dbReference>
<protein>
    <recommendedName>
        <fullName evidence="8">Type IV secretion system coupling protein TraD DNA-binding domain-containing protein</fullName>
    </recommendedName>
</protein>
<evidence type="ECO:0000256" key="5">
    <source>
        <dbReference type="ARBA" id="ARBA00023136"/>
    </source>
</evidence>
<dbReference type="InterPro" id="IPR027417">
    <property type="entry name" value="P-loop_NTPase"/>
</dbReference>
<proteinExistence type="predicted"/>
<evidence type="ECO:0000259" key="8">
    <source>
        <dbReference type="Pfam" id="PF10412"/>
    </source>
</evidence>
<reference evidence="9 10" key="1">
    <citation type="journal article" date="2021" name="PeerJ">
        <title>Analysis of 44 Vibrio anguillarum genomes reveals high genetic diversity.</title>
        <authorList>
            <person name="Hansen M.J."/>
            <person name="Dalsgaard I."/>
        </authorList>
    </citation>
    <scope>NUCLEOTIDE SEQUENCE [LARGE SCALE GENOMIC DNA]</scope>
    <source>
        <strain evidence="9 10">040915-1/1B</strain>
    </source>
</reference>
<evidence type="ECO:0000256" key="3">
    <source>
        <dbReference type="ARBA" id="ARBA00022692"/>
    </source>
</evidence>
<evidence type="ECO:0000313" key="10">
    <source>
        <dbReference type="Proteomes" id="UP000726136"/>
    </source>
</evidence>
<gene>
    <name evidence="9" type="ORF">EAY46_18185</name>
</gene>
<comment type="subcellular location">
    <subcellularLocation>
        <location evidence="1">Cell membrane</location>
        <topology evidence="1">Multi-pass membrane protein</topology>
    </subcellularLocation>
</comment>
<accession>A0ABR9Z974</accession>
<sequence length="713" mass="81040">MASKGTVFNFMRGGQLFFSFFAMTVGVIKKNFMMFVYAWMIITALGCYYITTEIHRDYGVKWALSSLNTNYFFNGDVTTEVTYKDGRKTYIPWRNIESNQTMKNHWVSFKNQSISIATASALITFFLYGMWFFVISRFGEKQSDDSFIRGAKFATEKEHNKLVKKEEKDTGRASNITIAGYKLPPKSDNTHILLLGAPSVGKTATIIEYLQQVRSQGGRCFIYDRNGDFTKIFYREGVDIILNPNDARTANWTVWSEGYDQLQYRTISKALIPDVGNDPFWSQAARLVFESLCKKIAEIDLSRGTKPSMEHLMTVLLRMDDEKMASILKGTDAGSVFNMNSEKMAASIRSTLTTYIEPLKYMQRESGQIFSFKNWVESDSDSWVFIPVKASEIDLFKPLITVWAEQYSKTILERSSDSHKQNLRFNLVIDELASLQKLTTLDTYLSEARKFGGNALLGTQSSAQIQDIYGNKGAEKLTGSIGNYVIFRNNSPDGAEWSSKLLMKEEIQEVNDNLTVGHADVRDSLNMNKNRKERVLVTPSEIVNLPDLQGYIRFGRGYGLLKFVQKYPKYEEIALPFVPMDKGQKSPLDELDEAAIASAFLPDKPQVKPVVKNEVNTTNYVPQYGTTAHKMLHSKVESNDVIVGITTPSEFMDNLRKKQANTTESDTSEGVPVSKENTKETPKENNEKPQDKPEEKQQETKQRDTQSIFTREL</sequence>
<feature type="compositionally biased region" description="Basic and acidic residues" evidence="6">
    <location>
        <begin position="676"/>
        <end position="704"/>
    </location>
</feature>
<evidence type="ECO:0000256" key="1">
    <source>
        <dbReference type="ARBA" id="ARBA00004651"/>
    </source>
</evidence>
<dbReference type="InterPro" id="IPR051539">
    <property type="entry name" value="T4SS-coupling_protein"/>
</dbReference>
<dbReference type="Gene3D" id="3.40.50.300">
    <property type="entry name" value="P-loop containing nucleotide triphosphate hydrolases"/>
    <property type="match status" value="2"/>
</dbReference>
<dbReference type="PANTHER" id="PTHR37937">
    <property type="entry name" value="CONJUGATIVE TRANSFER: DNA TRANSPORT"/>
    <property type="match status" value="1"/>
</dbReference>
<dbReference type="InterPro" id="IPR019476">
    <property type="entry name" value="T4SS_TraD_DNA-bd"/>
</dbReference>
<feature type="domain" description="Type IV secretion system coupling protein TraD DNA-binding" evidence="8">
    <location>
        <begin position="176"/>
        <end position="558"/>
    </location>
</feature>
<keyword evidence="3 7" id="KW-0812">Transmembrane</keyword>
<feature type="region of interest" description="Disordered" evidence="6">
    <location>
        <begin position="659"/>
        <end position="713"/>
    </location>
</feature>
<keyword evidence="10" id="KW-1185">Reference proteome</keyword>
<evidence type="ECO:0000256" key="2">
    <source>
        <dbReference type="ARBA" id="ARBA00022475"/>
    </source>
</evidence>
<organism evidence="9 10">
    <name type="scientific">Vibrio anguillarum</name>
    <name type="common">Listonella anguillarum</name>
    <dbReference type="NCBI Taxonomy" id="55601"/>
    <lineage>
        <taxon>Bacteria</taxon>
        <taxon>Pseudomonadati</taxon>
        <taxon>Pseudomonadota</taxon>
        <taxon>Gammaproteobacteria</taxon>
        <taxon>Vibrionales</taxon>
        <taxon>Vibrionaceae</taxon>
        <taxon>Vibrio</taxon>
    </lineage>
</organism>
<dbReference type="PANTHER" id="PTHR37937:SF1">
    <property type="entry name" value="CONJUGATIVE TRANSFER: DNA TRANSPORT"/>
    <property type="match status" value="1"/>
</dbReference>
<comment type="caution">
    <text evidence="9">The sequence shown here is derived from an EMBL/GenBank/DDBJ whole genome shotgun (WGS) entry which is preliminary data.</text>
</comment>
<dbReference type="SUPFAM" id="SSF52540">
    <property type="entry name" value="P-loop containing nucleoside triphosphate hydrolases"/>
    <property type="match status" value="1"/>
</dbReference>
<evidence type="ECO:0000256" key="4">
    <source>
        <dbReference type="ARBA" id="ARBA00022989"/>
    </source>
</evidence>
<feature type="transmembrane region" description="Helical" evidence="7">
    <location>
        <begin position="113"/>
        <end position="134"/>
    </location>
</feature>
<feature type="transmembrane region" description="Helical" evidence="7">
    <location>
        <begin position="7"/>
        <end position="28"/>
    </location>
</feature>
<feature type="transmembrane region" description="Helical" evidence="7">
    <location>
        <begin position="34"/>
        <end position="51"/>
    </location>
</feature>
<dbReference type="RefSeq" id="WP_194664120.1">
    <property type="nucleotide sequence ID" value="NZ_RDPI01000033.1"/>
</dbReference>
<dbReference type="Pfam" id="PF10412">
    <property type="entry name" value="TrwB_AAD_bind"/>
    <property type="match status" value="1"/>
</dbReference>
<name>A0ABR9Z974_VIBAN</name>
<evidence type="ECO:0000313" key="9">
    <source>
        <dbReference type="EMBL" id="MBF4374998.1"/>
    </source>
</evidence>
<dbReference type="Proteomes" id="UP000726136">
    <property type="component" value="Unassembled WGS sequence"/>
</dbReference>
<keyword evidence="2" id="KW-1003">Cell membrane</keyword>